<evidence type="ECO:0000256" key="7">
    <source>
        <dbReference type="ARBA" id="ARBA00023136"/>
    </source>
</evidence>
<organism evidence="11 12">
    <name type="scientific">Cladophialophora immunda</name>
    <dbReference type="NCBI Taxonomy" id="569365"/>
    <lineage>
        <taxon>Eukaryota</taxon>
        <taxon>Fungi</taxon>
        <taxon>Dikarya</taxon>
        <taxon>Ascomycota</taxon>
        <taxon>Pezizomycotina</taxon>
        <taxon>Eurotiomycetes</taxon>
        <taxon>Chaetothyriomycetidae</taxon>
        <taxon>Chaetothyriales</taxon>
        <taxon>Herpotrichiellaceae</taxon>
        <taxon>Cladophialophora</taxon>
    </lineage>
</organism>
<feature type="domain" description="Mitochondrial outer membrane transport complex Sam37/metaxin N-terminal" evidence="9">
    <location>
        <begin position="21"/>
        <end position="146"/>
    </location>
</feature>
<dbReference type="OrthoDB" id="5835136at2759"/>
<dbReference type="GO" id="GO:0001401">
    <property type="term" value="C:SAM complex"/>
    <property type="evidence" value="ECO:0007669"/>
    <property type="project" value="InterPro"/>
</dbReference>
<dbReference type="SUPFAM" id="SSF47616">
    <property type="entry name" value="GST C-terminal domain-like"/>
    <property type="match status" value="1"/>
</dbReference>
<dbReference type="PANTHER" id="PTHR12289">
    <property type="entry name" value="METAXIN RELATED"/>
    <property type="match status" value="1"/>
</dbReference>
<evidence type="ECO:0000256" key="1">
    <source>
        <dbReference type="ARBA" id="ARBA00004294"/>
    </source>
</evidence>
<dbReference type="CDD" id="cd03078">
    <property type="entry name" value="GST_N_Metaxin1_like"/>
    <property type="match status" value="1"/>
</dbReference>
<evidence type="ECO:0008006" key="13">
    <source>
        <dbReference type="Google" id="ProtNLM"/>
    </source>
</evidence>
<evidence type="ECO:0000259" key="9">
    <source>
        <dbReference type="Pfam" id="PF10568"/>
    </source>
</evidence>
<name>A0A0D2D1P3_9EURO</name>
<feature type="domain" description="Metaxin glutathione S-transferase" evidence="10">
    <location>
        <begin position="215"/>
        <end position="273"/>
    </location>
</feature>
<dbReference type="InterPro" id="IPR036282">
    <property type="entry name" value="Glutathione-S-Trfase_C_sf"/>
</dbReference>
<dbReference type="InterPro" id="IPR019564">
    <property type="entry name" value="Sam37/metaxin_N"/>
</dbReference>
<reference evidence="11 12" key="1">
    <citation type="submission" date="2015-01" db="EMBL/GenBank/DDBJ databases">
        <title>The Genome Sequence of Cladophialophora immunda CBS83496.</title>
        <authorList>
            <consortium name="The Broad Institute Genomics Platform"/>
            <person name="Cuomo C."/>
            <person name="de Hoog S."/>
            <person name="Gorbushina A."/>
            <person name="Stielow B."/>
            <person name="Teixiera M."/>
            <person name="Abouelleil A."/>
            <person name="Chapman S.B."/>
            <person name="Priest M."/>
            <person name="Young S.K."/>
            <person name="Wortman J."/>
            <person name="Nusbaum C."/>
            <person name="Birren B."/>
        </authorList>
    </citation>
    <scope>NUCLEOTIDE SEQUENCE [LARGE SCALE GENOMIC DNA]</scope>
    <source>
        <strain evidence="11 12">CBS 83496</strain>
    </source>
</reference>
<protein>
    <recommendedName>
        <fullName evidence="13">Mitochondrial outer membrane transport complex Sam37/metaxin N-terminal domain-containing protein</fullName>
    </recommendedName>
</protein>
<gene>
    <name evidence="11" type="ORF">PV07_05470</name>
</gene>
<evidence type="ECO:0000256" key="2">
    <source>
        <dbReference type="ARBA" id="ARBA00009170"/>
    </source>
</evidence>
<dbReference type="Gene3D" id="1.20.1050.10">
    <property type="match status" value="1"/>
</dbReference>
<evidence type="ECO:0000313" key="12">
    <source>
        <dbReference type="Proteomes" id="UP000054466"/>
    </source>
</evidence>
<dbReference type="VEuPathDB" id="FungiDB:PV07_05470"/>
<keyword evidence="3" id="KW-0813">Transport</keyword>
<dbReference type="GO" id="GO:0007005">
    <property type="term" value="P:mitochondrion organization"/>
    <property type="evidence" value="ECO:0007669"/>
    <property type="project" value="TreeGrafter"/>
</dbReference>
<evidence type="ECO:0000256" key="4">
    <source>
        <dbReference type="ARBA" id="ARBA00022787"/>
    </source>
</evidence>
<dbReference type="STRING" id="569365.A0A0D2D1P3"/>
<dbReference type="Pfam" id="PF10568">
    <property type="entry name" value="Tom37"/>
    <property type="match status" value="1"/>
</dbReference>
<keyword evidence="4" id="KW-1000">Mitochondrion outer membrane</keyword>
<accession>A0A0D2D1P3</accession>
<keyword evidence="5" id="KW-0653">Protein transport</keyword>
<dbReference type="InterPro" id="IPR050931">
    <property type="entry name" value="Mito_Protein_Transport_Metaxin"/>
</dbReference>
<dbReference type="Proteomes" id="UP000054466">
    <property type="component" value="Unassembled WGS sequence"/>
</dbReference>
<proteinExistence type="inferred from homology"/>
<evidence type="ECO:0000256" key="3">
    <source>
        <dbReference type="ARBA" id="ARBA00022448"/>
    </source>
</evidence>
<comment type="subcellular location">
    <subcellularLocation>
        <location evidence="1">Mitochondrion outer membrane</location>
    </subcellularLocation>
</comment>
<keyword evidence="6" id="KW-0496">Mitochondrion</keyword>
<evidence type="ECO:0000256" key="5">
    <source>
        <dbReference type="ARBA" id="ARBA00022927"/>
    </source>
</evidence>
<dbReference type="GeneID" id="27344664"/>
<dbReference type="PANTHER" id="PTHR12289:SF41">
    <property type="entry name" value="FAILED AXON CONNECTIONS-RELATED"/>
    <property type="match status" value="1"/>
</dbReference>
<evidence type="ECO:0000256" key="6">
    <source>
        <dbReference type="ARBA" id="ARBA00023128"/>
    </source>
</evidence>
<dbReference type="HOGENOM" id="CLU_032751_0_0_1"/>
<feature type="region of interest" description="Disordered" evidence="8">
    <location>
        <begin position="162"/>
        <end position="184"/>
    </location>
</feature>
<dbReference type="GO" id="GO:0015031">
    <property type="term" value="P:protein transport"/>
    <property type="evidence" value="ECO:0007669"/>
    <property type="project" value="UniProtKB-KW"/>
</dbReference>
<evidence type="ECO:0000256" key="8">
    <source>
        <dbReference type="SAM" id="MobiDB-lite"/>
    </source>
</evidence>
<evidence type="ECO:0000313" key="11">
    <source>
        <dbReference type="EMBL" id="KIW29674.1"/>
    </source>
</evidence>
<keyword evidence="7" id="KW-0472">Membrane</keyword>
<evidence type="ECO:0000259" key="10">
    <source>
        <dbReference type="Pfam" id="PF17171"/>
    </source>
</evidence>
<keyword evidence="12" id="KW-1185">Reference proteome</keyword>
<comment type="similarity">
    <text evidence="2">Belongs to the metaxin family.</text>
</comment>
<dbReference type="AlphaFoldDB" id="A0A0D2D1P3"/>
<dbReference type="Pfam" id="PF17171">
    <property type="entry name" value="GST_C_6"/>
    <property type="match status" value="1"/>
</dbReference>
<dbReference type="EMBL" id="KN847042">
    <property type="protein sequence ID" value="KIW29674.1"/>
    <property type="molecule type" value="Genomic_DNA"/>
</dbReference>
<dbReference type="InterPro" id="IPR033468">
    <property type="entry name" value="Metaxin_GST"/>
</dbReference>
<sequence length="416" mass="46158">MVFELHIWGPAFELASIDAQCLAAIIYLRQCLQSDRWVLIPSSEARVSPLGELPALRDGETWVAGFSNIVDYLRDVSNGEQDLNKDLNAQQQADCAAFSAFITSRGQPLLDLSLYVSSDNYLNCTRQALSDILTWPNSWTVPHQWRAQAKKRSEHLGLSSLDVDSAQEEENKRADAGLTAHIPKSLRKPRQTVTGLLGRHQQKNRFRLDAVTEDFFEPLSEMLGEKNWLFGDQPSSADCLAIGFLALMQTPALEHGWLRESLQAKHASLDKWVKSRIAEVFGPPVDTSLVLGRKPGVVAAELSLPWRVPASRSFPQLLQAVLEGCISSIPAIGSLHGISEIGNTRGTGRERYREKQLQLARLQRQRDVYLGLMASTVTTMGVVAWLVYQGLLPVPRWGRPASRRRGFGEAGALLGL</sequence>
<dbReference type="RefSeq" id="XP_016249890.1">
    <property type="nucleotide sequence ID" value="XM_016392371.1"/>
</dbReference>